<dbReference type="PATRIC" id="fig|1324261.3.peg.3982"/>
<feature type="domain" description="AMP-dependent synthetase/ligase" evidence="1">
    <location>
        <begin position="104"/>
        <end position="308"/>
    </location>
</feature>
<evidence type="ECO:0000259" key="2">
    <source>
        <dbReference type="Pfam" id="PF14535"/>
    </source>
</evidence>
<accession>A0A051TWI3</accession>
<proteinExistence type="predicted"/>
<dbReference type="RefSeq" id="WP_044486397.1">
    <property type="nucleotide sequence ID" value="NZ_KK328284.1"/>
</dbReference>
<dbReference type="Proteomes" id="UP000025947">
    <property type="component" value="Unassembled WGS sequence"/>
</dbReference>
<dbReference type="HOGENOM" id="CLU_035301_1_1_11"/>
<keyword evidence="4" id="KW-1185">Reference proteome</keyword>
<dbReference type="Pfam" id="PF14535">
    <property type="entry name" value="AMP-binding_C_2"/>
    <property type="match status" value="1"/>
</dbReference>
<evidence type="ECO:0000313" key="3">
    <source>
        <dbReference type="EMBL" id="KBZ60993.1"/>
    </source>
</evidence>
<dbReference type="SUPFAM" id="SSF56801">
    <property type="entry name" value="Acetyl-CoA synthetase-like"/>
    <property type="match status" value="1"/>
</dbReference>
<dbReference type="PANTHER" id="PTHR43845:SF1">
    <property type="entry name" value="BLR5969 PROTEIN"/>
    <property type="match status" value="1"/>
</dbReference>
<dbReference type="AlphaFoldDB" id="A0A051TWI3"/>
<dbReference type="PANTHER" id="PTHR43845">
    <property type="entry name" value="BLR5969 PROTEIN"/>
    <property type="match status" value="1"/>
</dbReference>
<reference evidence="3 4" key="1">
    <citation type="submission" date="2014-04" db="EMBL/GenBank/DDBJ databases">
        <title>The Genome Sequence of Mycobacterium tuberculosis TKK-01-0051.</title>
        <authorList>
            <consortium name="The Broad Institute Genomics Platform"/>
            <consortium name="The Broad Institute Genome Sequencing Center for Infectious Disease"/>
            <person name="Earl A.M."/>
            <person name="Cohen K."/>
            <person name="Pym A."/>
            <person name="Bishai W."/>
            <person name="Maharaj K."/>
            <person name="Desjardins C."/>
            <person name="Abeel T."/>
            <person name="Young S."/>
            <person name="Zeng Q."/>
            <person name="Gargeya S."/>
            <person name="Abouelleil A."/>
            <person name="Alvarado L."/>
            <person name="Chapman S.B."/>
            <person name="Gainer-Dewar J."/>
            <person name="Goldberg J."/>
            <person name="Griggs A."/>
            <person name="Gujja S."/>
            <person name="Hansen M."/>
            <person name="Howarth C."/>
            <person name="Imamovic A."/>
            <person name="Larimer J."/>
            <person name="Murphy C."/>
            <person name="Naylor J."/>
            <person name="Pearson M."/>
            <person name="Poon T.W."/>
            <person name="Priest M."/>
            <person name="Roberts A."/>
            <person name="Saif S."/>
            <person name="Shea T."/>
            <person name="Sykes S."/>
            <person name="Wortman J."/>
            <person name="Nusbaum C."/>
            <person name="Birren B."/>
        </authorList>
    </citation>
    <scope>NUCLEOTIDE SEQUENCE [LARGE SCALE GENOMIC DNA]</scope>
    <source>
        <strain evidence="3 4">TKK-01-0051</strain>
    </source>
</reference>
<name>A0A051TWI3_9MYCO</name>
<evidence type="ECO:0008006" key="5">
    <source>
        <dbReference type="Google" id="ProtNLM"/>
    </source>
</evidence>
<evidence type="ECO:0000313" key="4">
    <source>
        <dbReference type="Proteomes" id="UP000025947"/>
    </source>
</evidence>
<evidence type="ECO:0000259" key="1">
    <source>
        <dbReference type="Pfam" id="PF00501"/>
    </source>
</evidence>
<dbReference type="Gene3D" id="3.30.300.30">
    <property type="match status" value="1"/>
</dbReference>
<gene>
    <name evidence="3" type="ORF">K875_03944</name>
</gene>
<sequence>MGTEIRGDNVFLPRLERLDRQALQALQLRKLHDQLLRIDSANPFYRAVWKQSGFDVGAGVRSLADIRKLPFTSKSDFIKDQEECPPFGSRLGVPLDAVGEITETSGTSGKGKELHGHTTHDMHLRGQMTGIGWAWAGLRPTDIGIFHIPATNSASLHTMLRGIRAVGRLPYLVGHLGFEERLAIMQKLGVNAMYMTPSGLNGLTALCTQLGIVPRQAFPSLRFVMVSAESWPVEWVLRTQEIWNTKITEVYGSTQLNAAYGAACCEGGAVVDGRRGCQHLFEWTSLYEVINPETTEPVGPGETGELVITHLDKQASPLIRFRSGDRVTYYPHSRCRCGRQLSVIEAGSIGRVDDMLKVKGATIWPSEVDAIVFAHPEIGEYQARVYIGEKGRDEIELRYSTRVPTAEVAVDQLNTALRGELKDRTSVSFKIAHVDESELPNFAHPDKKARRWTDGRHGDLAKAALR</sequence>
<protein>
    <recommendedName>
        <fullName evidence="5">AMP-dependent ligase C-terminal domain-containing protein</fullName>
    </recommendedName>
</protein>
<dbReference type="InterPro" id="IPR028154">
    <property type="entry name" value="AMP-dep_Lig_C"/>
</dbReference>
<dbReference type="InterPro" id="IPR000873">
    <property type="entry name" value="AMP-dep_synth/lig_dom"/>
</dbReference>
<dbReference type="EMBL" id="JLXW01000010">
    <property type="protein sequence ID" value="KBZ60993.1"/>
    <property type="molecule type" value="Genomic_DNA"/>
</dbReference>
<dbReference type="Pfam" id="PF00501">
    <property type="entry name" value="AMP-binding"/>
    <property type="match status" value="1"/>
</dbReference>
<dbReference type="Gene3D" id="3.40.50.12780">
    <property type="entry name" value="N-terminal domain of ligase-like"/>
    <property type="match status" value="1"/>
</dbReference>
<comment type="caution">
    <text evidence="3">The sequence shown here is derived from an EMBL/GenBank/DDBJ whole genome shotgun (WGS) entry which is preliminary data.</text>
</comment>
<organism evidence="3 4">
    <name type="scientific">Mycobacterium [tuberculosis] TKK-01-0051</name>
    <dbReference type="NCBI Taxonomy" id="1324261"/>
    <lineage>
        <taxon>Bacteria</taxon>
        <taxon>Bacillati</taxon>
        <taxon>Actinomycetota</taxon>
        <taxon>Actinomycetes</taxon>
        <taxon>Mycobacteriales</taxon>
        <taxon>Mycobacteriaceae</taxon>
        <taxon>Mycobacterium</taxon>
        <taxon>Mycobacterium avium complex (MAC)</taxon>
    </lineage>
</organism>
<dbReference type="InterPro" id="IPR042099">
    <property type="entry name" value="ANL_N_sf"/>
</dbReference>
<feature type="domain" description="AMP-dependent ligase C-terminal" evidence="2">
    <location>
        <begin position="360"/>
        <end position="456"/>
    </location>
</feature>
<dbReference type="InterPro" id="IPR045851">
    <property type="entry name" value="AMP-bd_C_sf"/>
</dbReference>